<evidence type="ECO:0000313" key="4">
    <source>
        <dbReference type="Proteomes" id="UP000264779"/>
    </source>
</evidence>
<sequence length="291" mass="31724">MSITLLGTHVISTGTALAGISLISAMAISNLRKRYVGITLFSIALLIAYYYSYIDITALSVAAFYGFICHQFSFKNKGALNVAYGVLIFILSAILLLHAVPGFHNPIVIDSVAVSSNAPLYSQYLNFDKAIVGFFLLIYVISTPPKISYHSYLAIIIGCSFSYGVAILLATTSGLVDYDIKFPDYILGWILINLFVTTYAEEAFFRGFVQTAISKCLANKPYNEAITCLSSGVLFGLAHLPAGITYSAVAAILGTSYAYGYLRTGNILVPIIAHFLFNLIHFTVFTYQLIV</sequence>
<gene>
    <name evidence="3" type="ORF">DEB45_09580</name>
</gene>
<dbReference type="Proteomes" id="UP000264779">
    <property type="component" value="Unassembled WGS sequence"/>
</dbReference>
<dbReference type="InterPro" id="IPR003675">
    <property type="entry name" value="Rce1/LyrA-like_dom"/>
</dbReference>
<comment type="caution">
    <text evidence="3">The sequence shown here is derived from an EMBL/GenBank/DDBJ whole genome shotgun (WGS) entry which is preliminary data.</text>
</comment>
<name>A0A358DYZ7_9ALTE</name>
<feature type="transmembrane region" description="Helical" evidence="1">
    <location>
        <begin position="182"/>
        <end position="200"/>
    </location>
</feature>
<feature type="domain" description="CAAX prenyl protease 2/Lysostaphin resistance protein A-like" evidence="2">
    <location>
        <begin position="186"/>
        <end position="280"/>
    </location>
</feature>
<keyword evidence="1" id="KW-1133">Transmembrane helix</keyword>
<feature type="transmembrane region" description="Helical" evidence="1">
    <location>
        <begin position="81"/>
        <end position="100"/>
    </location>
</feature>
<feature type="transmembrane region" description="Helical" evidence="1">
    <location>
        <begin position="57"/>
        <end position="74"/>
    </location>
</feature>
<evidence type="ECO:0000259" key="2">
    <source>
        <dbReference type="Pfam" id="PF02517"/>
    </source>
</evidence>
<feature type="transmembrane region" description="Helical" evidence="1">
    <location>
        <begin position="267"/>
        <end position="290"/>
    </location>
</feature>
<protein>
    <recommendedName>
        <fullName evidence="2">CAAX prenyl protease 2/Lysostaphin resistance protein A-like domain-containing protein</fullName>
    </recommendedName>
</protein>
<accession>A0A358DYZ7</accession>
<reference evidence="3 4" key="1">
    <citation type="journal article" date="2018" name="Nat. Biotechnol.">
        <title>A standardized bacterial taxonomy based on genome phylogeny substantially revises the tree of life.</title>
        <authorList>
            <person name="Parks D.H."/>
            <person name="Chuvochina M."/>
            <person name="Waite D.W."/>
            <person name="Rinke C."/>
            <person name="Skarshewski A."/>
            <person name="Chaumeil P.A."/>
            <person name="Hugenholtz P."/>
        </authorList>
    </citation>
    <scope>NUCLEOTIDE SEQUENCE [LARGE SCALE GENOMIC DNA]</scope>
    <source>
        <strain evidence="3">UBA11621</strain>
    </source>
</reference>
<feature type="transmembrane region" description="Helical" evidence="1">
    <location>
        <begin position="6"/>
        <end position="28"/>
    </location>
</feature>
<dbReference type="EMBL" id="DONK01000137">
    <property type="protein sequence ID" value="HBU51501.1"/>
    <property type="molecule type" value="Genomic_DNA"/>
</dbReference>
<organism evidence="3 4">
    <name type="scientific">Alteromonas australica</name>
    <dbReference type="NCBI Taxonomy" id="589873"/>
    <lineage>
        <taxon>Bacteria</taxon>
        <taxon>Pseudomonadati</taxon>
        <taxon>Pseudomonadota</taxon>
        <taxon>Gammaproteobacteria</taxon>
        <taxon>Alteromonadales</taxon>
        <taxon>Alteromonadaceae</taxon>
        <taxon>Alteromonas/Salinimonas group</taxon>
        <taxon>Alteromonas</taxon>
    </lineage>
</organism>
<dbReference type="RefSeq" id="WP_273016233.1">
    <property type="nucleotide sequence ID" value="NZ_CALBIY010000041.1"/>
</dbReference>
<feature type="transmembrane region" description="Helical" evidence="1">
    <location>
        <begin position="152"/>
        <end position="176"/>
    </location>
</feature>
<evidence type="ECO:0000313" key="3">
    <source>
        <dbReference type="EMBL" id="HBU51501.1"/>
    </source>
</evidence>
<dbReference type="Pfam" id="PF02517">
    <property type="entry name" value="Rce1-like"/>
    <property type="match status" value="1"/>
</dbReference>
<dbReference type="GO" id="GO:0004175">
    <property type="term" value="F:endopeptidase activity"/>
    <property type="evidence" value="ECO:0007669"/>
    <property type="project" value="UniProtKB-ARBA"/>
</dbReference>
<feature type="transmembrane region" description="Helical" evidence="1">
    <location>
        <begin position="120"/>
        <end position="140"/>
    </location>
</feature>
<dbReference type="AlphaFoldDB" id="A0A358DYZ7"/>
<keyword evidence="1" id="KW-0472">Membrane</keyword>
<dbReference type="GO" id="GO:0080120">
    <property type="term" value="P:CAAX-box protein maturation"/>
    <property type="evidence" value="ECO:0007669"/>
    <property type="project" value="UniProtKB-ARBA"/>
</dbReference>
<evidence type="ECO:0000256" key="1">
    <source>
        <dbReference type="SAM" id="Phobius"/>
    </source>
</evidence>
<proteinExistence type="predicted"/>
<keyword evidence="1" id="KW-0812">Transmembrane</keyword>